<keyword evidence="1" id="KW-0732">Signal</keyword>
<dbReference type="EMBL" id="JALKCH010000004">
    <property type="protein sequence ID" value="MCK0196869.1"/>
    <property type="molecule type" value="Genomic_DNA"/>
</dbReference>
<comment type="caution">
    <text evidence="3">The sequence shown here is derived from an EMBL/GenBank/DDBJ whole genome shotgun (WGS) entry which is preliminary data.</text>
</comment>
<dbReference type="InterPro" id="IPR005586">
    <property type="entry name" value="ABC_trans_aux"/>
</dbReference>
<gene>
    <name evidence="3" type="ORF">MWN34_08075</name>
</gene>
<evidence type="ECO:0000313" key="3">
    <source>
        <dbReference type="EMBL" id="MCK0196869.1"/>
    </source>
</evidence>
<evidence type="ECO:0000256" key="1">
    <source>
        <dbReference type="SAM" id="SignalP"/>
    </source>
</evidence>
<keyword evidence="4" id="KW-1185">Reference proteome</keyword>
<feature type="signal peptide" evidence="1">
    <location>
        <begin position="1"/>
        <end position="22"/>
    </location>
</feature>
<dbReference type="Pfam" id="PF03886">
    <property type="entry name" value="ABC_trans_aux"/>
    <property type="match status" value="1"/>
</dbReference>
<evidence type="ECO:0000259" key="2">
    <source>
        <dbReference type="Pfam" id="PF03886"/>
    </source>
</evidence>
<dbReference type="Proteomes" id="UP001203284">
    <property type="component" value="Unassembled WGS sequence"/>
</dbReference>
<dbReference type="SUPFAM" id="SSF159594">
    <property type="entry name" value="XCC0632-like"/>
    <property type="match status" value="1"/>
</dbReference>
<feature type="domain" description="ABC-type transport auxiliary lipoprotein component" evidence="2">
    <location>
        <begin position="36"/>
        <end position="187"/>
    </location>
</feature>
<protein>
    <submittedName>
        <fullName evidence="3">ABC-type transport auxiliary lipoprotein family protein</fullName>
    </submittedName>
</protein>
<reference evidence="3 4" key="1">
    <citation type="submission" date="2022-04" db="EMBL/GenBank/DDBJ databases">
        <authorList>
            <person name="Grouzdev D.S."/>
            <person name="Pantiukh K.S."/>
            <person name="Krutkina M.S."/>
        </authorList>
    </citation>
    <scope>NUCLEOTIDE SEQUENCE [LARGE SCALE GENOMIC DNA]</scope>
    <source>
        <strain evidence="3 4">6x-1</strain>
    </source>
</reference>
<sequence>MLARTAAFMVLGLAATGLGGCAALLGGNQAVPTFDLSAPRAVPVERTGVRVLVISDPTSLAVLNTEKIVVEPQPGQVAYLGNAQWSDRLPPLFQARLIETFENSSRARSVARPGDRVTADYVLLTDIRSFGLQTFASPEAVVEVSAKIVDDRAGRIVAAKVFTGRAPAGSSSGAEATRALDAASDQVFIELVKWASGY</sequence>
<organism evidence="3 4">
    <name type="scientific">Ancylobacter crimeensis</name>
    <dbReference type="NCBI Taxonomy" id="2579147"/>
    <lineage>
        <taxon>Bacteria</taxon>
        <taxon>Pseudomonadati</taxon>
        <taxon>Pseudomonadota</taxon>
        <taxon>Alphaproteobacteria</taxon>
        <taxon>Hyphomicrobiales</taxon>
        <taxon>Xanthobacteraceae</taxon>
        <taxon>Ancylobacter</taxon>
    </lineage>
</organism>
<proteinExistence type="predicted"/>
<dbReference type="PROSITE" id="PS51257">
    <property type="entry name" value="PROKAR_LIPOPROTEIN"/>
    <property type="match status" value="1"/>
</dbReference>
<evidence type="ECO:0000313" key="4">
    <source>
        <dbReference type="Proteomes" id="UP001203284"/>
    </source>
</evidence>
<feature type="chain" id="PRO_5045253010" evidence="1">
    <location>
        <begin position="23"/>
        <end position="198"/>
    </location>
</feature>
<accession>A0ABT0DAD9</accession>
<name>A0ABT0DAD9_9HYPH</name>
<keyword evidence="3" id="KW-0449">Lipoprotein</keyword>
<dbReference type="RefSeq" id="WP_247028327.1">
    <property type="nucleotide sequence ID" value="NZ_JALKCH010000004.1"/>
</dbReference>
<dbReference type="Gene3D" id="3.40.50.10610">
    <property type="entry name" value="ABC-type transport auxiliary lipoprotein component"/>
    <property type="match status" value="1"/>
</dbReference>